<proteinExistence type="predicted"/>
<organism evidence="1">
    <name type="scientific">Cacopsylla melanoneura</name>
    <dbReference type="NCBI Taxonomy" id="428564"/>
    <lineage>
        <taxon>Eukaryota</taxon>
        <taxon>Metazoa</taxon>
        <taxon>Ecdysozoa</taxon>
        <taxon>Arthropoda</taxon>
        <taxon>Hexapoda</taxon>
        <taxon>Insecta</taxon>
        <taxon>Pterygota</taxon>
        <taxon>Neoptera</taxon>
        <taxon>Paraneoptera</taxon>
        <taxon>Hemiptera</taxon>
        <taxon>Sternorrhyncha</taxon>
        <taxon>Psylloidea</taxon>
        <taxon>Psyllidae</taxon>
        <taxon>Psyllinae</taxon>
        <taxon>Cacopsylla</taxon>
    </lineage>
</organism>
<dbReference type="EMBL" id="HBUF01171872">
    <property type="protein sequence ID" value="CAG6652689.1"/>
    <property type="molecule type" value="Transcribed_RNA"/>
</dbReference>
<accession>A0A8D8RJR3</accession>
<evidence type="ECO:0000313" key="1">
    <source>
        <dbReference type="EMBL" id="CAG6652689.1"/>
    </source>
</evidence>
<dbReference type="EMBL" id="HBUF01171848">
    <property type="protein sequence ID" value="CAG6652590.1"/>
    <property type="molecule type" value="Transcribed_RNA"/>
</dbReference>
<dbReference type="AlphaFoldDB" id="A0A8D8RJR3"/>
<protein>
    <submittedName>
        <fullName evidence="1">Uncharacterized protein</fullName>
    </submittedName>
</protein>
<dbReference type="EMBL" id="HBUF01171849">
    <property type="protein sequence ID" value="CAG6652594.1"/>
    <property type="molecule type" value="Transcribed_RNA"/>
</dbReference>
<reference evidence="1" key="1">
    <citation type="submission" date="2021-05" db="EMBL/GenBank/DDBJ databases">
        <authorList>
            <person name="Alioto T."/>
            <person name="Alioto T."/>
            <person name="Gomez Garrido J."/>
        </authorList>
    </citation>
    <scope>NUCLEOTIDE SEQUENCE</scope>
</reference>
<dbReference type="EMBL" id="HBUF01171865">
    <property type="protein sequence ID" value="CAG6652660.1"/>
    <property type="molecule type" value="Transcribed_RNA"/>
</dbReference>
<sequence>MNVLSYKFHFLKKILPIWIKSLIYKTICDPVMRYGIGTYGITTESNKKPIISIQKKILKSTFYPYTTRCQREDNMKQYKILSFDNILKYVIITRHYYNEKYRNLNRTQYNTRHIIYRTPNINNNYGKAKINYQVPYMINNLPRQLRNIPTEKKMKKEIQKHLLQNNKI</sequence>
<dbReference type="EMBL" id="HBUF01171866">
    <property type="protein sequence ID" value="CAG6652665.1"/>
    <property type="molecule type" value="Transcribed_RNA"/>
</dbReference>
<name>A0A8D8RJR3_9HEMI</name>